<gene>
    <name evidence="1" type="ORF">H5410_042427</name>
</gene>
<dbReference type="PANTHER" id="PTHR35478:SF1">
    <property type="entry name" value="ZINC FINGER FYVE DOMAIN-CONTAINING PROTEIN 26"/>
    <property type="match status" value="1"/>
</dbReference>
<organism evidence="1 2">
    <name type="scientific">Solanum commersonii</name>
    <name type="common">Commerson's wild potato</name>
    <name type="synonym">Commerson's nightshade</name>
    <dbReference type="NCBI Taxonomy" id="4109"/>
    <lineage>
        <taxon>Eukaryota</taxon>
        <taxon>Viridiplantae</taxon>
        <taxon>Streptophyta</taxon>
        <taxon>Embryophyta</taxon>
        <taxon>Tracheophyta</taxon>
        <taxon>Spermatophyta</taxon>
        <taxon>Magnoliopsida</taxon>
        <taxon>eudicotyledons</taxon>
        <taxon>Gunneridae</taxon>
        <taxon>Pentapetalae</taxon>
        <taxon>asterids</taxon>
        <taxon>lamiids</taxon>
        <taxon>Solanales</taxon>
        <taxon>Solanaceae</taxon>
        <taxon>Solanoideae</taxon>
        <taxon>Solaneae</taxon>
        <taxon>Solanum</taxon>
    </lineage>
</organism>
<proteinExistence type="predicted"/>
<name>A0A9J5XUP5_SOLCO</name>
<accession>A0A9J5XUP5</accession>
<evidence type="ECO:0000313" key="2">
    <source>
        <dbReference type="Proteomes" id="UP000824120"/>
    </source>
</evidence>
<dbReference type="Proteomes" id="UP000824120">
    <property type="component" value="Chromosome 8"/>
</dbReference>
<evidence type="ECO:0000313" key="1">
    <source>
        <dbReference type="EMBL" id="KAG5591913.1"/>
    </source>
</evidence>
<reference evidence="1 2" key="1">
    <citation type="submission" date="2020-09" db="EMBL/GenBank/DDBJ databases">
        <title>De no assembly of potato wild relative species, Solanum commersonii.</title>
        <authorList>
            <person name="Cho K."/>
        </authorList>
    </citation>
    <scope>NUCLEOTIDE SEQUENCE [LARGE SCALE GENOMIC DNA]</scope>
    <source>
        <strain evidence="1">LZ3.2</strain>
        <tissue evidence="1">Leaf</tissue>
    </source>
</reference>
<keyword evidence="2" id="KW-1185">Reference proteome</keyword>
<protein>
    <submittedName>
        <fullName evidence="1">Uncharacterized protein</fullName>
    </submittedName>
</protein>
<dbReference type="EMBL" id="JACXVP010000008">
    <property type="protein sequence ID" value="KAG5591913.1"/>
    <property type="molecule type" value="Genomic_DNA"/>
</dbReference>
<dbReference type="OrthoDB" id="1936617at2759"/>
<comment type="caution">
    <text evidence="1">The sequence shown here is derived from an EMBL/GenBank/DDBJ whole genome shotgun (WGS) entry which is preliminary data.</text>
</comment>
<sequence length="700" mass="79666">MDDKDTELLCKVSANHLFLAQFEPFRATIRSLRVRNPELSRVILQTIVANGGRFDSIIWSQTCPSPALLTFLCTLELLQFNEPTSQLWSFDAAALKLRSEFCLILQNVISRVSESISSSELGAEAVDEVELNGDVSGINEDLKGLGDSLRVLVKISDMGLRRLRPDLIEMDDVIDTGGDIVVEEEEMMCLRRVFLENADIFDVLSLNIEKQVGWIENEDSDMAITVRTVVKRKEVEDKVLKSLQKCIQTAHLEAMRECLMNNDVDGAVSHIRFLHLNYGINEEEYRVVSKDLLRRVLPGKDDYGDARREMRDKFLSVYGEALSSRCTPLVKMIQVIHDEMLLEEIESVKASESDQIPLPLQHLQNFIQELNSETTLNSTNSLLDTVITSCMREMYQYARVHGVHLLECVMDTALSAVRKQKLHEASNILLLFPRLQPLLAVLGWDLLSGKTDLRRKLMQLLWTSKSQVLRLEDSPHYGNRSDEVVFRASVMIEWSRRLLFPFPTSFLMFSLEVALCAFMSGYVCRFSLKLPLFWQVSCVEHLCDLLCYQLDLASFVACVNSGKSWSLKSSLLLSGKEYMQPGNEDAHWDPFVENFVLERLSVQSPLRVLFDVVPSIKFQDAIELISMQPITSNLSAWRRMEDIELMHMRYALESAVLALGEMEKNIGEGVGSDQINSCYLKDLKNHLDAINNIFRKVSAI</sequence>
<dbReference type="AlphaFoldDB" id="A0A9J5XUP5"/>
<dbReference type="PANTHER" id="PTHR35478">
    <property type="entry name" value="ZINC FINGER FYVE DOMAIN PROTEIN"/>
    <property type="match status" value="1"/>
</dbReference>